<evidence type="ECO:0000256" key="8">
    <source>
        <dbReference type="ARBA" id="ARBA00048109"/>
    </source>
</evidence>
<dbReference type="Gene3D" id="3.30.559.10">
    <property type="entry name" value="Chloramphenicol acetyltransferase-like domain"/>
    <property type="match status" value="1"/>
</dbReference>
<evidence type="ECO:0000256" key="1">
    <source>
        <dbReference type="ARBA" id="ARBA00004771"/>
    </source>
</evidence>
<dbReference type="Pfam" id="PF03007">
    <property type="entry name" value="WS_DGAT_cat"/>
    <property type="match status" value="1"/>
</dbReference>
<evidence type="ECO:0000256" key="6">
    <source>
        <dbReference type="ARBA" id="ARBA00023098"/>
    </source>
</evidence>
<dbReference type="GO" id="GO:0005886">
    <property type="term" value="C:plasma membrane"/>
    <property type="evidence" value="ECO:0007669"/>
    <property type="project" value="TreeGrafter"/>
</dbReference>
<name>A0A6J6A0F2_9ZZZZ</name>
<dbReference type="GO" id="GO:0004144">
    <property type="term" value="F:diacylglycerol O-acyltransferase activity"/>
    <property type="evidence" value="ECO:0007669"/>
    <property type="project" value="UniProtKB-EC"/>
</dbReference>
<evidence type="ECO:0000256" key="5">
    <source>
        <dbReference type="ARBA" id="ARBA00022679"/>
    </source>
</evidence>
<feature type="domain" description="O-acyltransferase WSD1 C-terminal" evidence="10">
    <location>
        <begin position="318"/>
        <end position="458"/>
    </location>
</feature>
<evidence type="ECO:0000256" key="2">
    <source>
        <dbReference type="ARBA" id="ARBA00005189"/>
    </source>
</evidence>
<feature type="domain" description="O-acyltransferase WSD1-like N-terminal" evidence="9">
    <location>
        <begin position="7"/>
        <end position="276"/>
    </location>
</feature>
<dbReference type="GO" id="GO:0071731">
    <property type="term" value="P:response to nitric oxide"/>
    <property type="evidence" value="ECO:0007669"/>
    <property type="project" value="TreeGrafter"/>
</dbReference>
<keyword evidence="6" id="KW-0443">Lipid metabolism</keyword>
<dbReference type="EMBL" id="CAESAO010000151">
    <property type="protein sequence ID" value="CAB4346520.1"/>
    <property type="molecule type" value="Genomic_DNA"/>
</dbReference>
<dbReference type="GO" id="GO:0001666">
    <property type="term" value="P:response to hypoxia"/>
    <property type="evidence" value="ECO:0007669"/>
    <property type="project" value="TreeGrafter"/>
</dbReference>
<evidence type="ECO:0000259" key="10">
    <source>
        <dbReference type="Pfam" id="PF06974"/>
    </source>
</evidence>
<dbReference type="NCBIfam" id="TIGR02946">
    <property type="entry name" value="acyl_WS_DGAT"/>
    <property type="match status" value="1"/>
</dbReference>
<dbReference type="InterPro" id="IPR045034">
    <property type="entry name" value="O-acyltransferase_WSD1-like"/>
</dbReference>
<keyword evidence="7" id="KW-0012">Acyltransferase</keyword>
<evidence type="ECO:0000313" key="11">
    <source>
        <dbReference type="EMBL" id="CAB4346520.1"/>
    </source>
</evidence>
<comment type="pathway">
    <text evidence="2">Lipid metabolism.</text>
</comment>
<dbReference type="InterPro" id="IPR009721">
    <property type="entry name" value="O-acyltransferase_WSD1_C"/>
</dbReference>
<dbReference type="SUPFAM" id="SSF52777">
    <property type="entry name" value="CoA-dependent acyltransferases"/>
    <property type="match status" value="1"/>
</dbReference>
<dbReference type="InterPro" id="IPR014292">
    <property type="entry name" value="Acyl_transf_WS/DGAT"/>
</dbReference>
<dbReference type="UniPathway" id="UPA00282"/>
<protein>
    <recommendedName>
        <fullName evidence="3">diacylglycerol O-acyltransferase</fullName>
        <ecNumber evidence="3">2.3.1.20</ecNumber>
    </recommendedName>
</protein>
<accession>A0A6J6A0F2</accession>
<dbReference type="InterPro" id="IPR004255">
    <property type="entry name" value="O-acyltransferase_WSD1_N"/>
</dbReference>
<reference evidence="11" key="1">
    <citation type="submission" date="2020-05" db="EMBL/GenBank/DDBJ databases">
        <authorList>
            <person name="Chiriac C."/>
            <person name="Salcher M."/>
            <person name="Ghai R."/>
            <person name="Kavagutti S V."/>
        </authorList>
    </citation>
    <scope>NUCLEOTIDE SEQUENCE</scope>
</reference>
<comment type="pathway">
    <text evidence="1">Glycerolipid metabolism; triacylglycerol biosynthesis.</text>
</comment>
<sequence>MTNPDRLSGLDSAFLHLERGGAHMHVASIMVFSGQAPHYDDFMGFLESRLDRVPRYRQRLAFVPLEQGRPVWVDDPHFNVRYHLRHSALPSPGDDEQLAALAGRLFAEQLDRDKPLWEMNLVEGLSADEDGVPRFAVIVKTHHALVDGISGVDITAVLFSADADEQTFEAAAEWFPRPLPTRADLLGDAFSERLLDPSEFSRAARALGRSPRRALSDLGGRIEQTGALAWAGVRSAPSTPLNQPIGPHRRYGWLNAPLSTFKHIKNGLDGTINDAVLTTVSLGLGRWLRRRGTDTESLTLKAMVPVSVRTEDQSGQLGNRVSALWAPLPVFEEDPVDAFNYISKKMGDLKDSDQAVGADTLTELAGFAPPTIASQAARLQSRQRLFNLVVTNVPGPQIPLYLLGRKLTALYPVVPLTKNTALGVAAMSYCGRLSFGLLADYDALPDLGDVVADFRGALFDLARAAETDRNRWDSADHASLFSAHTPDGDKLSVA</sequence>
<dbReference type="Pfam" id="PF06974">
    <property type="entry name" value="WS_DGAT_C"/>
    <property type="match status" value="1"/>
</dbReference>
<dbReference type="GO" id="GO:0019432">
    <property type="term" value="P:triglyceride biosynthetic process"/>
    <property type="evidence" value="ECO:0007669"/>
    <property type="project" value="UniProtKB-UniPathway"/>
</dbReference>
<keyword evidence="5" id="KW-0808">Transferase</keyword>
<gene>
    <name evidence="11" type="ORF">UFOPK3522_01392</name>
</gene>
<proteinExistence type="predicted"/>
<evidence type="ECO:0000256" key="4">
    <source>
        <dbReference type="ARBA" id="ARBA00022516"/>
    </source>
</evidence>
<dbReference type="EC" id="2.3.1.20" evidence="3"/>
<keyword evidence="4" id="KW-0444">Lipid biosynthesis</keyword>
<dbReference type="AlphaFoldDB" id="A0A6J6A0F2"/>
<evidence type="ECO:0000256" key="7">
    <source>
        <dbReference type="ARBA" id="ARBA00023315"/>
    </source>
</evidence>
<comment type="catalytic activity">
    <reaction evidence="8">
        <text>an acyl-CoA + a 1,2-diacyl-sn-glycerol = a triacyl-sn-glycerol + CoA</text>
        <dbReference type="Rhea" id="RHEA:10868"/>
        <dbReference type="ChEBI" id="CHEBI:17815"/>
        <dbReference type="ChEBI" id="CHEBI:57287"/>
        <dbReference type="ChEBI" id="CHEBI:58342"/>
        <dbReference type="ChEBI" id="CHEBI:64615"/>
        <dbReference type="EC" id="2.3.1.20"/>
    </reaction>
</comment>
<organism evidence="11">
    <name type="scientific">freshwater metagenome</name>
    <dbReference type="NCBI Taxonomy" id="449393"/>
    <lineage>
        <taxon>unclassified sequences</taxon>
        <taxon>metagenomes</taxon>
        <taxon>ecological metagenomes</taxon>
    </lineage>
</organism>
<dbReference type="GO" id="GO:0051701">
    <property type="term" value="P:biological process involved in interaction with host"/>
    <property type="evidence" value="ECO:0007669"/>
    <property type="project" value="TreeGrafter"/>
</dbReference>
<evidence type="ECO:0000259" key="9">
    <source>
        <dbReference type="Pfam" id="PF03007"/>
    </source>
</evidence>
<dbReference type="PANTHER" id="PTHR31650:SF1">
    <property type="entry name" value="WAX ESTER SYNTHASE_DIACYLGLYCEROL ACYLTRANSFERASE 4-RELATED"/>
    <property type="match status" value="1"/>
</dbReference>
<dbReference type="PANTHER" id="PTHR31650">
    <property type="entry name" value="O-ACYLTRANSFERASE (WSD1-LIKE) FAMILY PROTEIN"/>
    <property type="match status" value="1"/>
</dbReference>
<evidence type="ECO:0000256" key="3">
    <source>
        <dbReference type="ARBA" id="ARBA00013244"/>
    </source>
</evidence>
<dbReference type="InterPro" id="IPR023213">
    <property type="entry name" value="CAT-like_dom_sf"/>
</dbReference>